<dbReference type="EMBL" id="QXCT01000001">
    <property type="protein sequence ID" value="MDW9252175.1"/>
    <property type="molecule type" value="Genomic_DNA"/>
</dbReference>
<evidence type="ECO:0000313" key="2">
    <source>
        <dbReference type="Proteomes" id="UP001272137"/>
    </source>
</evidence>
<evidence type="ECO:0000313" key="1">
    <source>
        <dbReference type="EMBL" id="MDW9252175.1"/>
    </source>
</evidence>
<protein>
    <submittedName>
        <fullName evidence="1">Uncharacterized protein</fullName>
    </submittedName>
</protein>
<comment type="caution">
    <text evidence="1">The sequence shown here is derived from an EMBL/GenBank/DDBJ whole genome shotgun (WGS) entry which is preliminary data.</text>
</comment>
<name>A0AAW9CMJ6_BURTH</name>
<dbReference type="Proteomes" id="UP001272137">
    <property type="component" value="Unassembled WGS sequence"/>
</dbReference>
<gene>
    <name evidence="1" type="ORF">C7S16_4954</name>
</gene>
<dbReference type="AlphaFoldDB" id="A0AAW9CMJ6"/>
<proteinExistence type="predicted"/>
<organism evidence="1 2">
    <name type="scientific">Burkholderia thailandensis</name>
    <dbReference type="NCBI Taxonomy" id="57975"/>
    <lineage>
        <taxon>Bacteria</taxon>
        <taxon>Pseudomonadati</taxon>
        <taxon>Pseudomonadota</taxon>
        <taxon>Betaproteobacteria</taxon>
        <taxon>Burkholderiales</taxon>
        <taxon>Burkholderiaceae</taxon>
        <taxon>Burkholderia</taxon>
        <taxon>pseudomallei group</taxon>
    </lineage>
</organism>
<accession>A0AAW9CMJ6</accession>
<sequence>MRDITPSSLFATEAAVRICVRISSIAAPERAAPVDARGRIEAWASANANADGGAICV</sequence>
<reference evidence="1" key="1">
    <citation type="submission" date="2018-08" db="EMBL/GenBank/DDBJ databases">
        <title>Identification of Burkholderia cepacia strains that express a Burkholderia pseudomallei-like capsular polysaccharide.</title>
        <authorList>
            <person name="Burtnick M.N."/>
            <person name="Vongsouvath M."/>
            <person name="Newton P."/>
            <person name="Wuthiekanun V."/>
            <person name="Limmathurotsakul D."/>
            <person name="Brett P.J."/>
            <person name="Chantratita N."/>
            <person name="Dance D.A."/>
        </authorList>
    </citation>
    <scope>NUCLEOTIDE SEQUENCE</scope>
    <source>
        <strain evidence="1">SBXCC001</strain>
    </source>
</reference>